<feature type="domain" description="AMP-dependent synthetase/ligase" evidence="1">
    <location>
        <begin position="92"/>
        <end position="221"/>
    </location>
</feature>
<evidence type="ECO:0000313" key="2">
    <source>
        <dbReference type="EMBL" id="KAJ1368243.1"/>
    </source>
</evidence>
<dbReference type="GO" id="GO:0043041">
    <property type="term" value="P:amino acid activation for nonribosomal peptide biosynthetic process"/>
    <property type="evidence" value="ECO:0007669"/>
    <property type="project" value="TreeGrafter"/>
</dbReference>
<name>A0AAD5WFW9_PARTN</name>
<accession>A0AAD5WFW9</accession>
<keyword evidence="3" id="KW-1185">Reference proteome</keyword>
<dbReference type="PANTHER" id="PTHR44394:SF1">
    <property type="entry name" value="BETA-ALANINE-ACTIVATING ENZYME"/>
    <property type="match status" value="1"/>
</dbReference>
<dbReference type="Proteomes" id="UP001196413">
    <property type="component" value="Unassembled WGS sequence"/>
</dbReference>
<protein>
    <recommendedName>
        <fullName evidence="1">AMP-dependent synthetase/ligase domain-containing protein</fullName>
    </recommendedName>
</protein>
<evidence type="ECO:0000313" key="3">
    <source>
        <dbReference type="Proteomes" id="UP001196413"/>
    </source>
</evidence>
<dbReference type="InterPro" id="IPR042099">
    <property type="entry name" value="ANL_N_sf"/>
</dbReference>
<dbReference type="PANTHER" id="PTHR44394">
    <property type="entry name" value="BETA-ALANINE-ACTIVATING ENZYME"/>
    <property type="match status" value="1"/>
</dbReference>
<organism evidence="2 3">
    <name type="scientific">Parelaphostrongylus tenuis</name>
    <name type="common">Meningeal worm</name>
    <dbReference type="NCBI Taxonomy" id="148309"/>
    <lineage>
        <taxon>Eukaryota</taxon>
        <taxon>Metazoa</taxon>
        <taxon>Ecdysozoa</taxon>
        <taxon>Nematoda</taxon>
        <taxon>Chromadorea</taxon>
        <taxon>Rhabditida</taxon>
        <taxon>Rhabditina</taxon>
        <taxon>Rhabditomorpha</taxon>
        <taxon>Strongyloidea</taxon>
        <taxon>Metastrongylidae</taxon>
        <taxon>Parelaphostrongylus</taxon>
    </lineage>
</organism>
<evidence type="ECO:0000259" key="1">
    <source>
        <dbReference type="Pfam" id="PF00501"/>
    </source>
</evidence>
<proteinExistence type="predicted"/>
<dbReference type="AlphaFoldDB" id="A0AAD5WFW9"/>
<dbReference type="InterPro" id="IPR000873">
    <property type="entry name" value="AMP-dep_synth/lig_dom"/>
</dbReference>
<comment type="caution">
    <text evidence="2">The sequence shown here is derived from an EMBL/GenBank/DDBJ whole genome shotgun (WGS) entry which is preliminary data.</text>
</comment>
<dbReference type="InterPro" id="IPR052091">
    <property type="entry name" value="Beta-ala_Activ/Resist"/>
</dbReference>
<gene>
    <name evidence="2" type="ORF">KIN20_029330</name>
</gene>
<dbReference type="SUPFAM" id="SSF56801">
    <property type="entry name" value="Acetyl-CoA synthetase-like"/>
    <property type="match status" value="1"/>
</dbReference>
<dbReference type="Gene3D" id="3.40.50.12780">
    <property type="entry name" value="N-terminal domain of ligase-like"/>
    <property type="match status" value="1"/>
</dbReference>
<sequence length="261" mass="29471">MRISEFSIDEVRVSGDDVHLSCHQIRQVISSLKQEVFTDLTTTTTTRGIVAIRMERSAKLICVIVTLLEVRVPFIFLRDDEDSASVGAEWLFDGKELTKFSCNGSGDQPVDVPEDSDLCYLIRTSGTTGMQKLIGVPYSCIEPNIEDFRERFSLCSEDVILCSTSVFFDPSIVEIFLALSCGSRLLLVPDKARSHPHLLSDILRRYKPTFVQFTPSVLALLDDLTLSWIFWRFFTNSLSSYRRRKVSSESGATISHCFESN</sequence>
<reference evidence="2" key="1">
    <citation type="submission" date="2021-06" db="EMBL/GenBank/DDBJ databases">
        <title>Parelaphostrongylus tenuis whole genome reference sequence.</title>
        <authorList>
            <person name="Garwood T.J."/>
            <person name="Larsen P.A."/>
            <person name="Fountain-Jones N.M."/>
            <person name="Garbe J.R."/>
            <person name="Macchietto M.G."/>
            <person name="Kania S.A."/>
            <person name="Gerhold R.W."/>
            <person name="Richards J.E."/>
            <person name="Wolf T.M."/>
        </authorList>
    </citation>
    <scope>NUCLEOTIDE SEQUENCE</scope>
    <source>
        <strain evidence="2">MNPRO001-30</strain>
        <tissue evidence="2">Meninges</tissue>
    </source>
</reference>
<dbReference type="EMBL" id="JAHQIW010006124">
    <property type="protein sequence ID" value="KAJ1368243.1"/>
    <property type="molecule type" value="Genomic_DNA"/>
</dbReference>
<dbReference type="Pfam" id="PF00501">
    <property type="entry name" value="AMP-binding"/>
    <property type="match status" value="1"/>
</dbReference>